<sequence>MKLQTIHNGRVLATAGRSIYLEGEGDGATNVGRLPAPAGSGIDFRLKTTPPFRSLVTTLTGRFPAVNVWSVGETLLASADRWLFRSTDDGRTWSVVRTLPASSAPMGVLPSAVCVADGSIYLGEYPLDGRTTPRILESDDGAEWSTVTALDGVRHVHAVQTDPYTGDIWVTTGDADAECRIGRLRDGQFEAVGSGDQSWRAVELAFTPSSVLWGVDSVYEATKPIQKLSRNQFDAADPRPETVHEVSSSVYYAETLRVDGDRWVLFSTSKEAGTDSTGPDSQTVHSDRAAVVAASSASEFTDWHELAAYRKRTTPVDRWNPGSAVPMANAYVFLAADPSRGVLLNPYNTDRDDGTIQLVPHRQLSKLTRDSSARDSSGRLPSFQAV</sequence>
<evidence type="ECO:0000256" key="1">
    <source>
        <dbReference type="SAM" id="MobiDB-lite"/>
    </source>
</evidence>
<keyword evidence="3" id="KW-1185">Reference proteome</keyword>
<dbReference type="Proteomes" id="UP000282323">
    <property type="component" value="Unassembled WGS sequence"/>
</dbReference>
<dbReference type="GO" id="GO:0016787">
    <property type="term" value="F:hydrolase activity"/>
    <property type="evidence" value="ECO:0007669"/>
    <property type="project" value="UniProtKB-KW"/>
</dbReference>
<dbReference type="AlphaFoldDB" id="A0A3N6M1H7"/>
<proteinExistence type="predicted"/>
<evidence type="ECO:0000313" key="2">
    <source>
        <dbReference type="EMBL" id="RQG97183.1"/>
    </source>
</evidence>
<feature type="region of interest" description="Disordered" evidence="1">
    <location>
        <begin position="364"/>
        <end position="386"/>
    </location>
</feature>
<evidence type="ECO:0000313" key="3">
    <source>
        <dbReference type="Proteomes" id="UP000282323"/>
    </source>
</evidence>
<gene>
    <name evidence="2" type="ORF">EA473_03680</name>
</gene>
<dbReference type="SUPFAM" id="SSF50939">
    <property type="entry name" value="Sialidases"/>
    <property type="match status" value="1"/>
</dbReference>
<dbReference type="InterPro" id="IPR036278">
    <property type="entry name" value="Sialidase_sf"/>
</dbReference>
<feature type="compositionally biased region" description="Basic and acidic residues" evidence="1">
    <location>
        <begin position="367"/>
        <end position="377"/>
    </location>
</feature>
<protein>
    <submittedName>
        <fullName evidence="2">Glycosyl hydrolase</fullName>
    </submittedName>
</protein>
<reference evidence="2 3" key="1">
    <citation type="submission" date="2018-10" db="EMBL/GenBank/DDBJ databases">
        <title>Natrarchaeobius chitinivorans gen. nov., sp. nov., and Natrarchaeobius haloalkaliphilus sp. nov., alkaliphilic, chitin-utilizing haloarchaea from hypersaline alkaline lakes.</title>
        <authorList>
            <person name="Sorokin D.Y."/>
            <person name="Elcheninov A.G."/>
            <person name="Kostrikina N.A."/>
            <person name="Bale N.J."/>
            <person name="Sinninghe Damste J.S."/>
            <person name="Khijniak T.V."/>
            <person name="Kublanov I.V."/>
            <person name="Toshchakov S.V."/>
        </authorList>
    </citation>
    <scope>NUCLEOTIDE SEQUENCE [LARGE SCALE GENOMIC DNA]</scope>
    <source>
        <strain evidence="2 3">AArcht4T</strain>
    </source>
</reference>
<organism evidence="2 3">
    <name type="scientific">Natrarchaeobius chitinivorans</name>
    <dbReference type="NCBI Taxonomy" id="1679083"/>
    <lineage>
        <taxon>Archaea</taxon>
        <taxon>Methanobacteriati</taxon>
        <taxon>Methanobacteriota</taxon>
        <taxon>Stenosarchaea group</taxon>
        <taxon>Halobacteria</taxon>
        <taxon>Halobacteriales</taxon>
        <taxon>Natrialbaceae</taxon>
        <taxon>Natrarchaeobius</taxon>
    </lineage>
</organism>
<name>A0A3N6M1H7_NATCH</name>
<dbReference type="EMBL" id="REGA01000002">
    <property type="protein sequence ID" value="RQG97183.1"/>
    <property type="molecule type" value="Genomic_DNA"/>
</dbReference>
<dbReference type="Gene3D" id="2.130.10.10">
    <property type="entry name" value="YVTN repeat-like/Quinoprotein amine dehydrogenase"/>
    <property type="match status" value="1"/>
</dbReference>
<accession>A0A3N6M1H7</accession>
<dbReference type="RefSeq" id="WP_124194304.1">
    <property type="nucleotide sequence ID" value="NZ_REGA01000002.1"/>
</dbReference>
<dbReference type="OrthoDB" id="197823at2157"/>
<keyword evidence="2" id="KW-0378">Hydrolase</keyword>
<comment type="caution">
    <text evidence="2">The sequence shown here is derived from an EMBL/GenBank/DDBJ whole genome shotgun (WGS) entry which is preliminary data.</text>
</comment>
<dbReference type="InterPro" id="IPR015943">
    <property type="entry name" value="WD40/YVTN_repeat-like_dom_sf"/>
</dbReference>